<evidence type="ECO:0000313" key="4">
    <source>
        <dbReference type="EMBL" id="ONM29940.1"/>
    </source>
</evidence>
<keyword evidence="2" id="KW-0119">Carbohydrate metabolism</keyword>
<reference evidence="4" key="1">
    <citation type="submission" date="2015-12" db="EMBL/GenBank/DDBJ databases">
        <title>Update maize B73 reference genome by single molecule sequencing technologies.</title>
        <authorList>
            <consortium name="Maize Genome Sequencing Project"/>
            <person name="Ware D."/>
        </authorList>
    </citation>
    <scope>NUCLEOTIDE SEQUENCE [LARGE SCALE GENOMIC DNA]</scope>
    <source>
        <tissue evidence="4">Seedling</tissue>
    </source>
</reference>
<name>A0A3L6FAG4_MAIZE</name>
<dbReference type="ExpressionAtlas" id="A0A3L6FAG4">
    <property type="expression patterns" value="baseline and differential"/>
</dbReference>
<gene>
    <name evidence="4" type="ORF">ZEAMMB73_Zm00001d039784</name>
</gene>
<evidence type="ECO:0000256" key="3">
    <source>
        <dbReference type="ARBA" id="ARBA00023326"/>
    </source>
</evidence>
<dbReference type="Gene3D" id="3.20.20.80">
    <property type="entry name" value="Glycosidases"/>
    <property type="match status" value="1"/>
</dbReference>
<organism evidence="4">
    <name type="scientific">Zea mays</name>
    <name type="common">Maize</name>
    <dbReference type="NCBI Taxonomy" id="4577"/>
    <lineage>
        <taxon>Eukaryota</taxon>
        <taxon>Viridiplantae</taxon>
        <taxon>Streptophyta</taxon>
        <taxon>Embryophyta</taxon>
        <taxon>Tracheophyta</taxon>
        <taxon>Spermatophyta</taxon>
        <taxon>Magnoliopsida</taxon>
        <taxon>Liliopsida</taxon>
        <taxon>Poales</taxon>
        <taxon>Poaceae</taxon>
        <taxon>PACMAD clade</taxon>
        <taxon>Panicoideae</taxon>
        <taxon>Andropogonodae</taxon>
        <taxon>Andropogoneae</taxon>
        <taxon>Tripsacinae</taxon>
        <taxon>Zea</taxon>
    </lineage>
</organism>
<accession>A0A3L6F9R7</accession>
<dbReference type="GO" id="GO:0016161">
    <property type="term" value="F:beta-amylase activity"/>
    <property type="evidence" value="ECO:0007669"/>
    <property type="project" value="InterPro"/>
</dbReference>
<protein>
    <submittedName>
        <fullName evidence="4">Tubby-like F-box protein 3</fullName>
    </submittedName>
</protein>
<dbReference type="AlphaFoldDB" id="A0A3L6FAG4"/>
<accession>A0A1D6ML52</accession>
<accession>A0A3L6FAG4</accession>
<dbReference type="SUPFAM" id="SSF51445">
    <property type="entry name" value="(Trans)glycosidases"/>
    <property type="match status" value="1"/>
</dbReference>
<dbReference type="GO" id="GO:0000272">
    <property type="term" value="P:polysaccharide catabolic process"/>
    <property type="evidence" value="ECO:0007669"/>
    <property type="project" value="UniProtKB-KW"/>
</dbReference>
<evidence type="ECO:0000256" key="1">
    <source>
        <dbReference type="ARBA" id="ARBA00005652"/>
    </source>
</evidence>
<dbReference type="PANTHER" id="PTHR31352">
    <property type="entry name" value="BETA-AMYLASE 1, CHLOROPLASTIC"/>
    <property type="match status" value="1"/>
</dbReference>
<keyword evidence="3" id="KW-0624">Polysaccharide degradation</keyword>
<proteinExistence type="inferred from homology"/>
<evidence type="ECO:0000256" key="2">
    <source>
        <dbReference type="ARBA" id="ARBA00023277"/>
    </source>
</evidence>
<sequence length="197" mass="20960">MLSVFRDLNPDEMVARNTPSCNDQGQQRAGAVRLGAARRAVSRAVRASSSRHLGPVWALVSEEAASGERAAEGEGEDVEVRLFVGLPADAVVFDGRGVGRRRAVSAALRALKLLGVDGVELPVSWAVATLELRVSLHTDGDALPGWVADAAAADPDVLFTDRSGHRRGLPLLCRRRAPRAPRQVAAPGLRGLLPQLR</sequence>
<dbReference type="PANTHER" id="PTHR31352:SF32">
    <property type="entry name" value="BETA-AMYLASE"/>
    <property type="match status" value="1"/>
</dbReference>
<comment type="similarity">
    <text evidence="1">Belongs to the glycosyl hydrolase 14 family.</text>
</comment>
<dbReference type="InterPro" id="IPR017853">
    <property type="entry name" value="GH"/>
</dbReference>
<dbReference type="EMBL" id="CM007649">
    <property type="protein sequence ID" value="ONM29940.1"/>
    <property type="molecule type" value="Genomic_DNA"/>
</dbReference>
<dbReference type="InterPro" id="IPR001554">
    <property type="entry name" value="Glyco_hydro_14"/>
</dbReference>